<feature type="region of interest" description="Disordered" evidence="4">
    <location>
        <begin position="782"/>
        <end position="831"/>
    </location>
</feature>
<dbReference type="InterPro" id="IPR053848">
    <property type="entry name" value="IMS_HHH_1"/>
</dbReference>
<dbReference type="SUPFAM" id="SSF56672">
    <property type="entry name" value="DNA/RNA polymerases"/>
    <property type="match status" value="1"/>
</dbReference>
<dbReference type="Gene3D" id="6.10.250.1630">
    <property type="match status" value="2"/>
</dbReference>
<feature type="region of interest" description="Disordered" evidence="4">
    <location>
        <begin position="48"/>
        <end position="67"/>
    </location>
</feature>
<dbReference type="GO" id="GO:0006281">
    <property type="term" value="P:DNA repair"/>
    <property type="evidence" value="ECO:0007669"/>
    <property type="project" value="InterPro"/>
</dbReference>
<dbReference type="Gene3D" id="3.30.70.270">
    <property type="match status" value="1"/>
</dbReference>
<feature type="region of interest" description="Disordered" evidence="4">
    <location>
        <begin position="576"/>
        <end position="685"/>
    </location>
</feature>
<dbReference type="InterPro" id="IPR017961">
    <property type="entry name" value="DNA_pol_Y-fam_little_finger"/>
</dbReference>
<dbReference type="OMA" id="DIDCSVM"/>
<dbReference type="FunFam" id="3.30.70.270:FF:000013">
    <property type="entry name" value="Polymerase (DNA directed) iota"/>
    <property type="match status" value="1"/>
</dbReference>
<evidence type="ECO:0000313" key="7">
    <source>
        <dbReference type="Proteomes" id="UP000887568"/>
    </source>
</evidence>
<evidence type="ECO:0000256" key="1">
    <source>
        <dbReference type="ARBA" id="ARBA00010945"/>
    </source>
</evidence>
<feature type="compositionally biased region" description="Polar residues" evidence="4">
    <location>
        <begin position="576"/>
        <end position="627"/>
    </location>
</feature>
<dbReference type="Gene3D" id="3.40.1170.60">
    <property type="match status" value="1"/>
</dbReference>
<evidence type="ECO:0000256" key="3">
    <source>
        <dbReference type="ARBA" id="ARBA00022679"/>
    </source>
</evidence>
<dbReference type="FunFam" id="3.40.1170.60:FF:000006">
    <property type="entry name" value="DNA polymerase iota"/>
    <property type="match status" value="1"/>
</dbReference>
<dbReference type="RefSeq" id="XP_038073483.1">
    <property type="nucleotide sequence ID" value="XM_038217555.1"/>
</dbReference>
<organism evidence="6 7">
    <name type="scientific">Patiria miniata</name>
    <name type="common">Bat star</name>
    <name type="synonym">Asterina miniata</name>
    <dbReference type="NCBI Taxonomy" id="46514"/>
    <lineage>
        <taxon>Eukaryota</taxon>
        <taxon>Metazoa</taxon>
        <taxon>Echinodermata</taxon>
        <taxon>Eleutherozoa</taxon>
        <taxon>Asterozoa</taxon>
        <taxon>Asteroidea</taxon>
        <taxon>Valvatacea</taxon>
        <taxon>Valvatida</taxon>
        <taxon>Asterinidae</taxon>
        <taxon>Patiria</taxon>
    </lineage>
</organism>
<dbReference type="GO" id="GO:0003684">
    <property type="term" value="F:damaged DNA binding"/>
    <property type="evidence" value="ECO:0007669"/>
    <property type="project" value="InterPro"/>
</dbReference>
<feature type="compositionally biased region" description="Polar residues" evidence="4">
    <location>
        <begin position="667"/>
        <end position="685"/>
    </location>
</feature>
<dbReference type="FunFam" id="3.30.1490.100:FF:000003">
    <property type="entry name" value="Polymerase (DNA directed) iota"/>
    <property type="match status" value="1"/>
</dbReference>
<comment type="similarity">
    <text evidence="1">Belongs to the DNA polymerase type-Y family.</text>
</comment>
<dbReference type="Pfam" id="PF11799">
    <property type="entry name" value="IMS_C"/>
    <property type="match status" value="1"/>
</dbReference>
<evidence type="ECO:0000256" key="2">
    <source>
        <dbReference type="ARBA" id="ARBA00022634"/>
    </source>
</evidence>
<keyword evidence="3" id="KW-0808">Transferase</keyword>
<dbReference type="EnsemblMetazoa" id="XM_038217555.1">
    <property type="protein sequence ID" value="XP_038073483.1"/>
    <property type="gene ID" value="LOC119741699"/>
</dbReference>
<protein>
    <recommendedName>
        <fullName evidence="5">UmuC domain-containing protein</fullName>
    </recommendedName>
</protein>
<dbReference type="OrthoDB" id="447129at2759"/>
<dbReference type="PANTHER" id="PTHR46404:SF1">
    <property type="entry name" value="DNA POLYMERASE IOTA"/>
    <property type="match status" value="1"/>
</dbReference>
<sequence>MRAPLINCCSVRVLQYFLLRDNKKPPKVSQKKTFIMMDEVEDEDWSKPTYSDDSFRTSNPSGQHAVASSSGSLDLKVMSHTRTIIHIDLDCYYAQVEMVRNPALRTKPLGIQQKYLLVTCNYVARARGVTKLMRITDALQRCPDLVIVNGEDLTHYREMSYRITELLQQFSPLVERLGFDENFIDVSHLVSQRLQREEGRTEVFGHVYGETATNSVVAIETNSPPICTCGCHQRLLLASHIAHEMREALWTQLGLTSCAGVAHNKLLAKLVGSTHKPNDQTTLYPHMLGSLMASLTKVTQVPGIGHSTGKKLSSMGITTLDQLIEAPLSVLKEEFGYQTACTMQKLCQGHDESPVVQSGPPQSISDEDSFRKCSSLQEAQVKMKALLCSLLQRLRKDGRQPHTLRLSVRKYSRVHKWTRESRQCGMPDGILHSLQSDEDGTASKLLDLCVGLFHKMVDTSQPFHLTLISVCFAKFQSQSRTTSDITKFFSPRSVKKGCYGDTSNNDNFTVTEESYIEKSEACSLTATDVPSAFVREDGNLHNLSESVIPSSSNVKLENKLHQSGCSDNDRLLPSQASSCSATKGGSNNKIGGIRNSNRETNQCTVTMSGHPSSLTKTENEQAVSDASISPHKRQSFFAQKSETATSSQIRGTVDRNTRASDRDCRQTAYSTSSGHQKVSFDSASSKKTANDEQFALTSEHADIAPAVVPPNVDPLVFAELPSELQQELTNEWRNMRHDNSKPRSTCTCTSQASSDSQHIELTGIDQSVFEELPPDIQREVLEQQKQKKRTLTSHSPQSERTLHAKRPRTVKTSPNKAAGKSTTIKDFFTRK</sequence>
<feature type="domain" description="UmuC" evidence="5">
    <location>
        <begin position="84"/>
        <end position="305"/>
    </location>
</feature>
<feature type="region of interest" description="Disordered" evidence="4">
    <location>
        <begin position="736"/>
        <end position="757"/>
    </location>
</feature>
<dbReference type="PROSITE" id="PS50173">
    <property type="entry name" value="UMUC"/>
    <property type="match status" value="1"/>
</dbReference>
<evidence type="ECO:0000256" key="4">
    <source>
        <dbReference type="SAM" id="MobiDB-lite"/>
    </source>
</evidence>
<dbReference type="PIRSF" id="PIRSF036603">
    <property type="entry name" value="DPol_eta"/>
    <property type="match status" value="1"/>
</dbReference>
<name>A0A914BB94_PATMI</name>
<feature type="compositionally biased region" description="Basic and acidic residues" evidence="4">
    <location>
        <begin position="652"/>
        <end position="665"/>
    </location>
</feature>
<evidence type="ECO:0000313" key="6">
    <source>
        <dbReference type="EnsemblMetazoa" id="XP_038073483.1"/>
    </source>
</evidence>
<dbReference type="GO" id="GO:0003887">
    <property type="term" value="F:DNA-directed DNA polymerase activity"/>
    <property type="evidence" value="ECO:0007669"/>
    <property type="project" value="InterPro"/>
</dbReference>
<dbReference type="GO" id="GO:0019985">
    <property type="term" value="P:translesion synthesis"/>
    <property type="evidence" value="ECO:0007669"/>
    <property type="project" value="TreeGrafter"/>
</dbReference>
<feature type="compositionally biased region" description="Polar residues" evidence="4">
    <location>
        <begin position="636"/>
        <end position="650"/>
    </location>
</feature>
<keyword evidence="2" id="KW-0237">DNA synthesis</keyword>
<dbReference type="CTD" id="11201"/>
<proteinExistence type="inferred from homology"/>
<reference evidence="6" key="1">
    <citation type="submission" date="2022-11" db="UniProtKB">
        <authorList>
            <consortium name="EnsemblMetazoa"/>
        </authorList>
    </citation>
    <scope>IDENTIFICATION</scope>
</reference>
<accession>A0A914BB94</accession>
<feature type="compositionally biased region" description="Polar residues" evidence="4">
    <location>
        <begin position="810"/>
        <end position="824"/>
    </location>
</feature>
<dbReference type="Pfam" id="PF21999">
    <property type="entry name" value="IMS_HHH_1"/>
    <property type="match status" value="1"/>
</dbReference>
<keyword evidence="7" id="KW-1185">Reference proteome</keyword>
<dbReference type="Proteomes" id="UP000887568">
    <property type="component" value="Unplaced"/>
</dbReference>
<evidence type="ECO:0000259" key="5">
    <source>
        <dbReference type="PROSITE" id="PS50173"/>
    </source>
</evidence>
<dbReference type="InterPro" id="IPR001126">
    <property type="entry name" value="UmuC"/>
</dbReference>
<dbReference type="InterPro" id="IPR025527">
    <property type="entry name" value="HUWE1/Rev1_UBM"/>
</dbReference>
<dbReference type="Gene3D" id="3.30.1490.100">
    <property type="entry name" value="DNA polymerase, Y-family, little finger domain"/>
    <property type="match status" value="1"/>
</dbReference>
<dbReference type="InterPro" id="IPR043502">
    <property type="entry name" value="DNA/RNA_pol_sf"/>
</dbReference>
<dbReference type="Gene3D" id="1.10.150.20">
    <property type="entry name" value="5' to 3' exonuclease, C-terminal subdomain"/>
    <property type="match status" value="1"/>
</dbReference>
<dbReference type="PANTHER" id="PTHR46404">
    <property type="entry name" value="DNA POLYMERASE IOTA"/>
    <property type="match status" value="1"/>
</dbReference>
<dbReference type="GeneID" id="119741699"/>
<dbReference type="InterPro" id="IPR043128">
    <property type="entry name" value="Rev_trsase/Diguanyl_cyclase"/>
</dbReference>
<dbReference type="AlphaFoldDB" id="A0A914BB94"/>
<dbReference type="Pfam" id="PF14377">
    <property type="entry name" value="UBM"/>
    <property type="match status" value="2"/>
</dbReference>
<dbReference type="Pfam" id="PF00817">
    <property type="entry name" value="IMS"/>
    <property type="match status" value="1"/>
</dbReference>
<feature type="compositionally biased region" description="Polar residues" evidence="4">
    <location>
        <begin position="742"/>
        <end position="756"/>
    </location>
</feature>
<dbReference type="InterPro" id="IPR036775">
    <property type="entry name" value="DNA_pol_Y-fam_lit_finger_sf"/>
</dbReference>
<dbReference type="SUPFAM" id="SSF100879">
    <property type="entry name" value="Lesion bypass DNA polymerase (Y-family), little finger domain"/>
    <property type="match status" value="1"/>
</dbReference>